<feature type="chain" id="PRO_5043121164" evidence="1">
    <location>
        <begin position="21"/>
        <end position="67"/>
    </location>
</feature>
<dbReference type="AlphaFoldDB" id="A0A0M3K265"/>
<dbReference type="Proteomes" id="UP000267096">
    <property type="component" value="Unassembled WGS sequence"/>
</dbReference>
<reference evidence="2 3" key="2">
    <citation type="submission" date="2018-11" db="EMBL/GenBank/DDBJ databases">
        <authorList>
            <consortium name="Pathogen Informatics"/>
        </authorList>
    </citation>
    <scope>NUCLEOTIDE SEQUENCE [LARGE SCALE GENOMIC DNA]</scope>
</reference>
<evidence type="ECO:0000313" key="2">
    <source>
        <dbReference type="EMBL" id="VDK52301.1"/>
    </source>
</evidence>
<sequence>MKSLLLITLLAMFLCVVIHALNPYHVHSTYEKRLYDDLYRNALNYGRRMDELDGTLDLQKIYQNFAN</sequence>
<gene>
    <name evidence="2" type="ORF">ASIM_LOCUS14403</name>
</gene>
<organism evidence="4">
    <name type="scientific">Anisakis simplex</name>
    <name type="common">Herring worm</name>
    <dbReference type="NCBI Taxonomy" id="6269"/>
    <lineage>
        <taxon>Eukaryota</taxon>
        <taxon>Metazoa</taxon>
        <taxon>Ecdysozoa</taxon>
        <taxon>Nematoda</taxon>
        <taxon>Chromadorea</taxon>
        <taxon>Rhabditida</taxon>
        <taxon>Spirurina</taxon>
        <taxon>Ascaridomorpha</taxon>
        <taxon>Ascaridoidea</taxon>
        <taxon>Anisakidae</taxon>
        <taxon>Anisakis</taxon>
        <taxon>Anisakis simplex complex</taxon>
    </lineage>
</organism>
<keyword evidence="1" id="KW-0732">Signal</keyword>
<feature type="signal peptide" evidence="1">
    <location>
        <begin position="1"/>
        <end position="20"/>
    </location>
</feature>
<accession>A0A0M3K265</accession>
<dbReference type="EMBL" id="UYRR01031740">
    <property type="protein sequence ID" value="VDK52301.1"/>
    <property type="molecule type" value="Genomic_DNA"/>
</dbReference>
<dbReference type="OrthoDB" id="10545625at2759"/>
<dbReference type="WBParaSite" id="ASIM_0001499301-mRNA-1">
    <property type="protein sequence ID" value="ASIM_0001499301-mRNA-1"/>
    <property type="gene ID" value="ASIM_0001499301"/>
</dbReference>
<reference evidence="4" key="1">
    <citation type="submission" date="2017-02" db="UniProtKB">
        <authorList>
            <consortium name="WormBaseParasite"/>
        </authorList>
    </citation>
    <scope>IDENTIFICATION</scope>
</reference>
<evidence type="ECO:0000256" key="1">
    <source>
        <dbReference type="SAM" id="SignalP"/>
    </source>
</evidence>
<protein>
    <submittedName>
        <fullName evidence="4">Metalloproteinase</fullName>
    </submittedName>
</protein>
<keyword evidence="3" id="KW-1185">Reference proteome</keyword>
<evidence type="ECO:0000313" key="3">
    <source>
        <dbReference type="Proteomes" id="UP000267096"/>
    </source>
</evidence>
<proteinExistence type="predicted"/>
<name>A0A0M3K265_ANISI</name>
<evidence type="ECO:0000313" key="4">
    <source>
        <dbReference type="WBParaSite" id="ASIM_0001499301-mRNA-1"/>
    </source>
</evidence>